<sequence>MNSSSSTNLLHWPSTSTSANLIITSTNVEHHTIRIHLRNYMKI</sequence>
<proteinExistence type="predicted"/>
<organism evidence="1">
    <name type="scientific">Lepeophtheirus salmonis</name>
    <name type="common">Salmon louse</name>
    <name type="synonym">Caligus salmonis</name>
    <dbReference type="NCBI Taxonomy" id="72036"/>
    <lineage>
        <taxon>Eukaryota</taxon>
        <taxon>Metazoa</taxon>
        <taxon>Ecdysozoa</taxon>
        <taxon>Arthropoda</taxon>
        <taxon>Crustacea</taxon>
        <taxon>Multicrustacea</taxon>
        <taxon>Hexanauplia</taxon>
        <taxon>Copepoda</taxon>
        <taxon>Siphonostomatoida</taxon>
        <taxon>Caligidae</taxon>
        <taxon>Lepeophtheirus</taxon>
    </lineage>
</organism>
<evidence type="ECO:0000313" key="1">
    <source>
        <dbReference type="EMBL" id="CDW41832.1"/>
    </source>
</evidence>
<reference evidence="1" key="1">
    <citation type="submission" date="2014-05" db="EMBL/GenBank/DDBJ databases">
        <authorList>
            <person name="Chronopoulou M."/>
        </authorList>
    </citation>
    <scope>NUCLEOTIDE SEQUENCE</scope>
    <source>
        <tissue evidence="1">Whole organism</tissue>
    </source>
</reference>
<dbReference type="EMBL" id="HACA01024471">
    <property type="protein sequence ID" value="CDW41832.1"/>
    <property type="molecule type" value="Transcribed_RNA"/>
</dbReference>
<protein>
    <submittedName>
        <fullName evidence="1">Uncharacterized protein</fullName>
    </submittedName>
</protein>
<name>A0A0K2UV97_LEPSM</name>
<accession>A0A0K2UV97</accession>
<dbReference type="AlphaFoldDB" id="A0A0K2UV97"/>